<accession>A0A9P4Q501</accession>
<dbReference type="Proteomes" id="UP000799441">
    <property type="component" value="Unassembled WGS sequence"/>
</dbReference>
<sequence>MPVPRAHLALTHKDCTYILTERSCGQPRTLGPQSHTIGNINRGSLYNPRIPSNTRRYLEDGIQAYICRDDNVTKLIILQGQKWDALTLIYGDLSGLNTPVRGDDVVGVVKWEATVQCPSHWSRDKVCNFLETMPEVFTIEQLQ</sequence>
<evidence type="ECO:0000313" key="1">
    <source>
        <dbReference type="EMBL" id="KAF2719904.1"/>
    </source>
</evidence>
<dbReference type="AlphaFoldDB" id="A0A9P4Q501"/>
<dbReference type="OrthoDB" id="8300194at2759"/>
<comment type="caution">
    <text evidence="1">The sequence shown here is derived from an EMBL/GenBank/DDBJ whole genome shotgun (WGS) entry which is preliminary data.</text>
</comment>
<proteinExistence type="predicted"/>
<gene>
    <name evidence="1" type="ORF">K431DRAFT_321369</name>
</gene>
<dbReference type="EMBL" id="MU003805">
    <property type="protein sequence ID" value="KAF2719904.1"/>
    <property type="molecule type" value="Genomic_DNA"/>
</dbReference>
<evidence type="ECO:0000313" key="2">
    <source>
        <dbReference type="Proteomes" id="UP000799441"/>
    </source>
</evidence>
<protein>
    <submittedName>
        <fullName evidence="1">Uncharacterized protein</fullName>
    </submittedName>
</protein>
<reference evidence="1" key="1">
    <citation type="journal article" date="2020" name="Stud. Mycol.">
        <title>101 Dothideomycetes genomes: a test case for predicting lifestyles and emergence of pathogens.</title>
        <authorList>
            <person name="Haridas S."/>
            <person name="Albert R."/>
            <person name="Binder M."/>
            <person name="Bloem J."/>
            <person name="Labutti K."/>
            <person name="Salamov A."/>
            <person name="Andreopoulos B."/>
            <person name="Baker S."/>
            <person name="Barry K."/>
            <person name="Bills G."/>
            <person name="Bluhm B."/>
            <person name="Cannon C."/>
            <person name="Castanera R."/>
            <person name="Culley D."/>
            <person name="Daum C."/>
            <person name="Ezra D."/>
            <person name="Gonzalez J."/>
            <person name="Henrissat B."/>
            <person name="Kuo A."/>
            <person name="Liang C."/>
            <person name="Lipzen A."/>
            <person name="Lutzoni F."/>
            <person name="Magnuson J."/>
            <person name="Mondo S."/>
            <person name="Nolan M."/>
            <person name="Ohm R."/>
            <person name="Pangilinan J."/>
            <person name="Park H.-J."/>
            <person name="Ramirez L."/>
            <person name="Alfaro M."/>
            <person name="Sun H."/>
            <person name="Tritt A."/>
            <person name="Yoshinaga Y."/>
            <person name="Zwiers L.-H."/>
            <person name="Turgeon B."/>
            <person name="Goodwin S."/>
            <person name="Spatafora J."/>
            <person name="Crous P."/>
            <person name="Grigoriev I."/>
        </authorList>
    </citation>
    <scope>NUCLEOTIDE SEQUENCE</scope>
    <source>
        <strain evidence="1">CBS 116435</strain>
    </source>
</reference>
<organism evidence="1 2">
    <name type="scientific">Polychaeton citri CBS 116435</name>
    <dbReference type="NCBI Taxonomy" id="1314669"/>
    <lineage>
        <taxon>Eukaryota</taxon>
        <taxon>Fungi</taxon>
        <taxon>Dikarya</taxon>
        <taxon>Ascomycota</taxon>
        <taxon>Pezizomycotina</taxon>
        <taxon>Dothideomycetes</taxon>
        <taxon>Dothideomycetidae</taxon>
        <taxon>Capnodiales</taxon>
        <taxon>Capnodiaceae</taxon>
        <taxon>Polychaeton</taxon>
    </lineage>
</organism>
<name>A0A9P4Q501_9PEZI</name>
<keyword evidence="2" id="KW-1185">Reference proteome</keyword>